<dbReference type="EMBL" id="CFOE01000988">
    <property type="protein sequence ID" value="CFE47136.1"/>
    <property type="molecule type" value="Genomic_DNA"/>
</dbReference>
<dbReference type="AlphaFoldDB" id="A0A0T7M0N5"/>
<evidence type="ECO:0000313" key="6">
    <source>
        <dbReference type="Proteomes" id="UP000038802"/>
    </source>
</evidence>
<evidence type="ECO:0000313" key="7">
    <source>
        <dbReference type="Proteomes" id="UP000044938"/>
    </source>
</evidence>
<accession>A0A0T7M0N5</accession>
<dbReference type="Proteomes" id="UP000038802">
    <property type="component" value="Unassembled WGS sequence"/>
</dbReference>
<dbReference type="EMBL" id="CSAJ01000602">
    <property type="protein sequence ID" value="COW94669.1"/>
    <property type="molecule type" value="Genomic_DNA"/>
</dbReference>
<evidence type="ECO:0000313" key="5">
    <source>
        <dbReference type="EMBL" id="COX03118.1"/>
    </source>
</evidence>
<dbReference type="EMBL" id="CSAD01001284">
    <property type="protein sequence ID" value="COX03118.1"/>
    <property type="molecule type" value="Genomic_DNA"/>
</dbReference>
<dbReference type="EMBL" id="CFOH01001184">
    <property type="protein sequence ID" value="CFE80803.1"/>
    <property type="molecule type" value="Genomic_DNA"/>
</dbReference>
<proteinExistence type="predicted"/>
<organism evidence="3 6">
    <name type="scientific">Mycobacterium tuberculosis</name>
    <dbReference type="NCBI Taxonomy" id="1773"/>
    <lineage>
        <taxon>Bacteria</taxon>
        <taxon>Bacillati</taxon>
        <taxon>Actinomycetota</taxon>
        <taxon>Actinomycetes</taxon>
        <taxon>Mycobacteriales</taxon>
        <taxon>Mycobacteriaceae</taxon>
        <taxon>Mycobacterium</taxon>
        <taxon>Mycobacterium tuberculosis complex</taxon>
    </lineage>
</organism>
<name>A0A0T7M0N5_MYCTX</name>
<sequence>MAKSITLPACIRSPNASSNGTNSARWVWVASIRSSHWLGPRSR</sequence>
<evidence type="ECO:0000313" key="4">
    <source>
        <dbReference type="EMBL" id="COW94669.1"/>
    </source>
</evidence>
<evidence type="ECO:0000313" key="3">
    <source>
        <dbReference type="EMBL" id="COW32696.1"/>
    </source>
</evidence>
<evidence type="ECO:0000313" key="8">
    <source>
        <dbReference type="Proteomes" id="UP000045842"/>
    </source>
</evidence>
<evidence type="ECO:0000313" key="2">
    <source>
        <dbReference type="EMBL" id="CFE80803.1"/>
    </source>
</evidence>
<reference evidence="3" key="1">
    <citation type="submission" date="2015-03" db="EMBL/GenBank/DDBJ databases">
        <authorList>
            <person name="Murphy D."/>
        </authorList>
    </citation>
    <scope>NUCLEOTIDE SEQUENCE [LARGE SCALE GENOMIC DNA]</scope>
    <source>
        <strain evidence="3">K00500041</strain>
    </source>
</reference>
<gene>
    <name evidence="5" type="ORF">ERS007679_04591</name>
    <name evidence="1" type="ORF">ERS007681_04299</name>
    <name evidence="2" type="ORF">ERS007688_04265</name>
    <name evidence="3" type="ORF">ERS007703_03395</name>
    <name evidence="4" type="ORF">ERS007720_03611</name>
</gene>
<dbReference type="EMBL" id="CSAE01000456">
    <property type="protein sequence ID" value="COW32696.1"/>
    <property type="molecule type" value="Genomic_DNA"/>
</dbReference>
<dbReference type="Proteomes" id="UP000046947">
    <property type="component" value="Unassembled WGS sequence"/>
</dbReference>
<evidence type="ECO:0000313" key="9">
    <source>
        <dbReference type="Proteomes" id="UP000046947"/>
    </source>
</evidence>
<dbReference type="Proteomes" id="UP000045842">
    <property type="component" value="Unassembled WGS sequence"/>
</dbReference>
<dbReference type="Proteomes" id="UP000044938">
    <property type="component" value="Unassembled WGS sequence"/>
</dbReference>
<protein>
    <submittedName>
        <fullName evidence="3">Uncharacterized protein</fullName>
    </submittedName>
</protein>
<evidence type="ECO:0000313" key="1">
    <source>
        <dbReference type="EMBL" id="CFE47136.1"/>
    </source>
</evidence>
<evidence type="ECO:0000313" key="10">
    <source>
        <dbReference type="Proteomes" id="UP000048289"/>
    </source>
</evidence>
<dbReference type="Proteomes" id="UP000048289">
    <property type="component" value="Unassembled WGS sequence"/>
</dbReference>
<reference evidence="6 7" key="2">
    <citation type="submission" date="2015-03" db="EMBL/GenBank/DDBJ databases">
        <authorList>
            <consortium name="Pathogen Informatics"/>
        </authorList>
    </citation>
    <scope>NUCLEOTIDE SEQUENCE [LARGE SCALE GENOMIC DNA]</scope>
    <source>
        <strain evidence="5 8">G09801536</strain>
        <strain evidence="1 10">G09901357</strain>
        <strain evidence="2 9">H09601792</strain>
        <strain evidence="6">K00500041</strain>
        <strain evidence="4 7">M09401471</strain>
    </source>
</reference>